<feature type="transmembrane region" description="Helical" evidence="1">
    <location>
        <begin position="84"/>
        <end position="104"/>
    </location>
</feature>
<accession>A0A0P1AYJ3</accession>
<dbReference type="Proteomes" id="UP000054928">
    <property type="component" value="Unassembled WGS sequence"/>
</dbReference>
<keyword evidence="3" id="KW-1185">Reference proteome</keyword>
<name>A0A0P1AYJ3_PLAHL</name>
<sequence>MFLPTNYQCGNNGVWALQMGCYLCVDPTTCIAIDSTLLSNEKAQTQTHSNEIHAESLKGTIDEVSRSLTDANFALAEMARHPEVFNWLFAIPVCLVTVSLLLVVRAHPSPLSEVQRKEEVAFTATSFSDLNLERNDNVEIEIANNYQNNVCVGDSEEAQPLLSEAKQADNYEAIESNFLLHV</sequence>
<keyword evidence="1" id="KW-0812">Transmembrane</keyword>
<reference evidence="3" key="1">
    <citation type="submission" date="2014-09" db="EMBL/GenBank/DDBJ databases">
        <authorList>
            <person name="Sharma Rahul"/>
            <person name="Thines Marco"/>
        </authorList>
    </citation>
    <scope>NUCLEOTIDE SEQUENCE [LARGE SCALE GENOMIC DNA]</scope>
</reference>
<protein>
    <submittedName>
        <fullName evidence="2">Uncharacterized protein</fullName>
    </submittedName>
</protein>
<dbReference type="AlphaFoldDB" id="A0A0P1AYJ3"/>
<evidence type="ECO:0000256" key="1">
    <source>
        <dbReference type="SAM" id="Phobius"/>
    </source>
</evidence>
<dbReference type="GeneID" id="36398255"/>
<dbReference type="RefSeq" id="XP_024582968.1">
    <property type="nucleotide sequence ID" value="XM_024717473.1"/>
</dbReference>
<evidence type="ECO:0000313" key="2">
    <source>
        <dbReference type="EMBL" id="CEG46599.1"/>
    </source>
</evidence>
<dbReference type="OrthoDB" id="160565at2759"/>
<dbReference type="EMBL" id="CCYD01002089">
    <property type="protein sequence ID" value="CEG46599.1"/>
    <property type="molecule type" value="Genomic_DNA"/>
</dbReference>
<proteinExistence type="predicted"/>
<keyword evidence="1" id="KW-0472">Membrane</keyword>
<evidence type="ECO:0000313" key="3">
    <source>
        <dbReference type="Proteomes" id="UP000054928"/>
    </source>
</evidence>
<organism evidence="2 3">
    <name type="scientific">Plasmopara halstedii</name>
    <name type="common">Downy mildew of sunflower</name>
    <dbReference type="NCBI Taxonomy" id="4781"/>
    <lineage>
        <taxon>Eukaryota</taxon>
        <taxon>Sar</taxon>
        <taxon>Stramenopiles</taxon>
        <taxon>Oomycota</taxon>
        <taxon>Peronosporomycetes</taxon>
        <taxon>Peronosporales</taxon>
        <taxon>Peronosporaceae</taxon>
        <taxon>Plasmopara</taxon>
    </lineage>
</organism>
<keyword evidence="1" id="KW-1133">Transmembrane helix</keyword>